<dbReference type="InterPro" id="IPR051219">
    <property type="entry name" value="Heterochromatin_chromo-domain"/>
</dbReference>
<dbReference type="PANTHER" id="PTHR22812">
    <property type="entry name" value="CHROMOBOX PROTEIN"/>
    <property type="match status" value="1"/>
</dbReference>
<evidence type="ECO:0000256" key="4">
    <source>
        <dbReference type="SAM" id="MobiDB-lite"/>
    </source>
</evidence>
<dbReference type="OrthoDB" id="194443at2759"/>
<evidence type="ECO:0000313" key="6">
    <source>
        <dbReference type="EMBL" id="RKF71418.1"/>
    </source>
</evidence>
<name>A0A420IA44_9PEZI</name>
<feature type="domain" description="Chromo" evidence="5">
    <location>
        <begin position="268"/>
        <end position="325"/>
    </location>
</feature>
<dbReference type="AlphaFoldDB" id="A0A420IA44"/>
<dbReference type="EMBL" id="MCBR01010048">
    <property type="protein sequence ID" value="RKF71418.1"/>
    <property type="molecule type" value="Genomic_DNA"/>
</dbReference>
<evidence type="ECO:0000259" key="5">
    <source>
        <dbReference type="PROSITE" id="PS50013"/>
    </source>
</evidence>
<keyword evidence="3" id="KW-0539">Nucleus</keyword>
<evidence type="ECO:0000313" key="7">
    <source>
        <dbReference type="Proteomes" id="UP000285405"/>
    </source>
</evidence>
<dbReference type="PROSITE" id="PS50013">
    <property type="entry name" value="CHROMO_2"/>
    <property type="match status" value="1"/>
</dbReference>
<reference evidence="6 7" key="1">
    <citation type="journal article" date="2018" name="BMC Genomics">
        <title>Comparative genome analyses reveal sequence features reflecting distinct modes of host-adaptation between dicot and monocot powdery mildew.</title>
        <authorList>
            <person name="Wu Y."/>
            <person name="Ma X."/>
            <person name="Pan Z."/>
            <person name="Kale S.D."/>
            <person name="Song Y."/>
            <person name="King H."/>
            <person name="Zhang Q."/>
            <person name="Presley C."/>
            <person name="Deng X."/>
            <person name="Wei C.I."/>
            <person name="Xiao S."/>
        </authorList>
    </citation>
    <scope>NUCLEOTIDE SEQUENCE [LARGE SCALE GENOMIC DNA]</scope>
    <source>
        <strain evidence="6">UCSC1</strain>
    </source>
</reference>
<dbReference type="Pfam" id="PF00385">
    <property type="entry name" value="Chromo"/>
    <property type="match status" value="1"/>
</dbReference>
<dbReference type="GO" id="GO:0005634">
    <property type="term" value="C:nucleus"/>
    <property type="evidence" value="ECO:0007669"/>
    <property type="project" value="UniProtKB-SubCell"/>
</dbReference>
<dbReference type="GO" id="GO:0006338">
    <property type="term" value="P:chromatin remodeling"/>
    <property type="evidence" value="ECO:0007669"/>
    <property type="project" value="UniProtKB-ARBA"/>
</dbReference>
<organism evidence="6 7">
    <name type="scientific">Golovinomyces cichoracearum</name>
    <dbReference type="NCBI Taxonomy" id="62708"/>
    <lineage>
        <taxon>Eukaryota</taxon>
        <taxon>Fungi</taxon>
        <taxon>Dikarya</taxon>
        <taxon>Ascomycota</taxon>
        <taxon>Pezizomycotina</taxon>
        <taxon>Leotiomycetes</taxon>
        <taxon>Erysiphales</taxon>
        <taxon>Erysiphaceae</taxon>
        <taxon>Golovinomyces</taxon>
    </lineage>
</organism>
<protein>
    <recommendedName>
        <fullName evidence="5">Chromo domain-containing protein</fullName>
    </recommendedName>
</protein>
<comment type="subcellular location">
    <subcellularLocation>
        <location evidence="1">Nucleus</location>
    </subcellularLocation>
</comment>
<dbReference type="Gene3D" id="2.40.50.40">
    <property type="match status" value="1"/>
</dbReference>
<dbReference type="InterPro" id="IPR016197">
    <property type="entry name" value="Chromo-like_dom_sf"/>
</dbReference>
<accession>A0A420IA44</accession>
<proteinExistence type="predicted"/>
<sequence>MPVKQCKLSRRSKARDYDSEPGMHRLSRKTKKSKPLPDPFSESEVTASESDIESEYEIEIAEVHRQKILPSRSRKFKAQQDIKNMKSRDEPLVDESKIIAPSVNFLVALAYRQGTSAVQFDARSYFVPDCSSLFSASLCICNLLTPNPLVHEIDPGFTSIVFYLYVAHFFYYHILRVRDVAGELAREERRCLPHYENIGPSEAWPIPLPLVGILQSFGIVTPPSKNCAKIVPTLPNFNGSIAAQFGYSSQHQETPPPLEIAPSGHEIHEVEAILDSRIRQIKVVYLVRWIGTSDTAWEPYEHLDNCKESLLEFHETYLDAPRSAELAT</sequence>
<dbReference type="InterPro" id="IPR023780">
    <property type="entry name" value="Chromo_domain"/>
</dbReference>
<dbReference type="InterPro" id="IPR000953">
    <property type="entry name" value="Chromo/chromo_shadow_dom"/>
</dbReference>
<evidence type="ECO:0000256" key="1">
    <source>
        <dbReference type="ARBA" id="ARBA00004123"/>
    </source>
</evidence>
<comment type="subunit">
    <text evidence="2">Component of the NuA4 histone acetyltransferase complex.</text>
</comment>
<evidence type="ECO:0000256" key="3">
    <source>
        <dbReference type="ARBA" id="ARBA00023242"/>
    </source>
</evidence>
<feature type="compositionally biased region" description="Basic residues" evidence="4">
    <location>
        <begin position="25"/>
        <end position="34"/>
    </location>
</feature>
<comment type="caution">
    <text evidence="6">The sequence shown here is derived from an EMBL/GenBank/DDBJ whole genome shotgun (WGS) entry which is preliminary data.</text>
</comment>
<dbReference type="Proteomes" id="UP000285405">
    <property type="component" value="Unassembled WGS sequence"/>
</dbReference>
<feature type="region of interest" description="Disordered" evidence="4">
    <location>
        <begin position="1"/>
        <end position="52"/>
    </location>
</feature>
<feature type="compositionally biased region" description="Basic and acidic residues" evidence="4">
    <location>
        <begin position="14"/>
        <end position="23"/>
    </location>
</feature>
<dbReference type="SUPFAM" id="SSF54160">
    <property type="entry name" value="Chromo domain-like"/>
    <property type="match status" value="1"/>
</dbReference>
<dbReference type="SMART" id="SM00298">
    <property type="entry name" value="CHROMO"/>
    <property type="match status" value="1"/>
</dbReference>
<evidence type="ECO:0000256" key="2">
    <source>
        <dbReference type="ARBA" id="ARBA00011353"/>
    </source>
</evidence>
<gene>
    <name evidence="6" type="ORF">GcC1_100023</name>
</gene>